<dbReference type="InterPro" id="IPR051018">
    <property type="entry name" value="Bacteriophage_GH24"/>
</dbReference>
<comment type="catalytic activity">
    <reaction evidence="1 7">
        <text>Hydrolysis of (1-&gt;4)-beta-linkages between N-acetylmuramic acid and N-acetyl-D-glucosamine residues in a peptidoglycan and between N-acetyl-D-glucosamine residues in chitodextrins.</text>
        <dbReference type="EC" id="3.2.1.17"/>
    </reaction>
</comment>
<dbReference type="InterPro" id="IPR034690">
    <property type="entry name" value="Endolysin_T4_type"/>
</dbReference>
<dbReference type="CDD" id="cd00737">
    <property type="entry name" value="lyz_endolysin_autolysin"/>
    <property type="match status" value="1"/>
</dbReference>
<evidence type="ECO:0000313" key="8">
    <source>
        <dbReference type="EMBL" id="MFL9878237.1"/>
    </source>
</evidence>
<dbReference type="InterPro" id="IPR023346">
    <property type="entry name" value="Lysozyme-like_dom_sf"/>
</dbReference>
<evidence type="ECO:0000256" key="1">
    <source>
        <dbReference type="ARBA" id="ARBA00000632"/>
    </source>
</evidence>
<accession>A0ABW8Z5Q5</accession>
<dbReference type="InterPro" id="IPR023347">
    <property type="entry name" value="Lysozyme_dom_sf"/>
</dbReference>
<dbReference type="Proteomes" id="UP001629214">
    <property type="component" value="Unassembled WGS sequence"/>
</dbReference>
<evidence type="ECO:0000256" key="7">
    <source>
        <dbReference type="RuleBase" id="RU003788"/>
    </source>
</evidence>
<dbReference type="RefSeq" id="WP_408167016.1">
    <property type="nucleotide sequence ID" value="NZ_JAQQFR010000004.1"/>
</dbReference>
<dbReference type="EC" id="3.2.1.17" evidence="7"/>
<evidence type="ECO:0000256" key="2">
    <source>
        <dbReference type="ARBA" id="ARBA00022529"/>
    </source>
</evidence>
<keyword evidence="2 7" id="KW-0929">Antimicrobial</keyword>
<reference evidence="8 9" key="1">
    <citation type="journal article" date="2024" name="Chem. Sci.">
        <title>Discovery of megapolipeptins by genome mining of a Burkholderiales bacteria collection.</title>
        <authorList>
            <person name="Paulo B.S."/>
            <person name="Recchia M.J.J."/>
            <person name="Lee S."/>
            <person name="Fergusson C.H."/>
            <person name="Romanowski S.B."/>
            <person name="Hernandez A."/>
            <person name="Krull N."/>
            <person name="Liu D.Y."/>
            <person name="Cavanagh H."/>
            <person name="Bos A."/>
            <person name="Gray C.A."/>
            <person name="Murphy B.T."/>
            <person name="Linington R.G."/>
            <person name="Eustaquio A.S."/>
        </authorList>
    </citation>
    <scope>NUCLEOTIDE SEQUENCE [LARGE SCALE GENOMIC DNA]</scope>
    <source>
        <strain evidence="8 9">RL21-008-BIB-B</strain>
    </source>
</reference>
<name>A0ABW8Z5Q5_9BURK</name>
<dbReference type="Pfam" id="PF00959">
    <property type="entry name" value="Phage_lysozyme"/>
    <property type="match status" value="1"/>
</dbReference>
<dbReference type="PANTHER" id="PTHR38107:SF3">
    <property type="entry name" value="LYSOZYME RRRD-RELATED"/>
    <property type="match status" value="1"/>
</dbReference>
<proteinExistence type="inferred from homology"/>
<dbReference type="Gene3D" id="1.10.530.40">
    <property type="match status" value="1"/>
</dbReference>
<protein>
    <recommendedName>
        <fullName evidence="7">Lysozyme</fullName>
        <ecNumber evidence="7">3.2.1.17</ecNumber>
    </recommendedName>
</protein>
<gene>
    <name evidence="8" type="ORF">PQR63_07595</name>
</gene>
<dbReference type="SUPFAM" id="SSF53955">
    <property type="entry name" value="Lysozyme-like"/>
    <property type="match status" value="1"/>
</dbReference>
<dbReference type="InterPro" id="IPR002196">
    <property type="entry name" value="Glyco_hydro_24"/>
</dbReference>
<evidence type="ECO:0000256" key="5">
    <source>
        <dbReference type="ARBA" id="ARBA00023200"/>
    </source>
</evidence>
<keyword evidence="6 7" id="KW-0326">Glycosidase</keyword>
<keyword evidence="5" id="KW-1035">Host cytoplasm</keyword>
<comment type="caution">
    <text evidence="8">The sequence shown here is derived from an EMBL/GenBank/DDBJ whole genome shotgun (WGS) entry which is preliminary data.</text>
</comment>
<organism evidence="8 9">
    <name type="scientific">Herbaspirillum rhizosphaerae</name>
    <dbReference type="NCBI Taxonomy" id="346179"/>
    <lineage>
        <taxon>Bacteria</taxon>
        <taxon>Pseudomonadati</taxon>
        <taxon>Pseudomonadota</taxon>
        <taxon>Betaproteobacteria</taxon>
        <taxon>Burkholderiales</taxon>
        <taxon>Oxalobacteraceae</taxon>
        <taxon>Herbaspirillum</taxon>
    </lineage>
</organism>
<keyword evidence="4 7" id="KW-0378">Hydrolase</keyword>
<comment type="similarity">
    <text evidence="7">Belongs to the glycosyl hydrolase 24 family.</text>
</comment>
<keyword evidence="9" id="KW-1185">Reference proteome</keyword>
<dbReference type="HAMAP" id="MF_04110">
    <property type="entry name" value="ENDOLYSIN_T4"/>
    <property type="match status" value="1"/>
</dbReference>
<dbReference type="InterPro" id="IPR033907">
    <property type="entry name" value="Endolysin_autolysin"/>
</dbReference>
<dbReference type="EMBL" id="JAQQFR010000004">
    <property type="protein sequence ID" value="MFL9878237.1"/>
    <property type="molecule type" value="Genomic_DNA"/>
</dbReference>
<dbReference type="PANTHER" id="PTHR38107">
    <property type="match status" value="1"/>
</dbReference>
<evidence type="ECO:0000256" key="4">
    <source>
        <dbReference type="ARBA" id="ARBA00022801"/>
    </source>
</evidence>
<evidence type="ECO:0000313" key="9">
    <source>
        <dbReference type="Proteomes" id="UP001629214"/>
    </source>
</evidence>
<sequence length="184" mass="20472">MEDRSNIVGSAVTNTEPNSLVTLTYPRFRVQSLELSENGKDFVKSWESLSLKYYDDNRGFCMVGWGHLVGGLTSCAHQRRTGSITIEDAHDLFAQDVPKHEELVRSAILVPLYQNEFDALCSLAYNVGSLKKIAPTLCRKINSGDYAGGAAEILDITNNGMPGLVKRRRQEHAMFLACNYDSTH</sequence>
<evidence type="ECO:0000256" key="3">
    <source>
        <dbReference type="ARBA" id="ARBA00022638"/>
    </source>
</evidence>
<evidence type="ECO:0000256" key="6">
    <source>
        <dbReference type="ARBA" id="ARBA00023295"/>
    </source>
</evidence>
<keyword evidence="3 7" id="KW-0081">Bacteriolytic enzyme</keyword>